<dbReference type="OrthoDB" id="7630804at2"/>
<evidence type="ECO:0000256" key="3">
    <source>
        <dbReference type="ARBA" id="ARBA00022989"/>
    </source>
</evidence>
<comment type="caution">
    <text evidence="8">The sequence shown here is derived from an EMBL/GenBank/DDBJ whole genome shotgun (WGS) entry which is preliminary data.</text>
</comment>
<dbReference type="RefSeq" id="WP_119376359.1">
    <property type="nucleotide sequence ID" value="NZ_QWFX01000012.1"/>
</dbReference>
<dbReference type="NCBIfam" id="TIGR01352">
    <property type="entry name" value="tonB_Cterm"/>
    <property type="match status" value="1"/>
</dbReference>
<dbReference type="PROSITE" id="PS52015">
    <property type="entry name" value="TONB_CTD"/>
    <property type="match status" value="1"/>
</dbReference>
<keyword evidence="4 6" id="KW-0472">Membrane</keyword>
<proteinExistence type="predicted"/>
<keyword evidence="3 6" id="KW-1133">Transmembrane helix</keyword>
<dbReference type="GO" id="GO:0016020">
    <property type="term" value="C:membrane"/>
    <property type="evidence" value="ECO:0007669"/>
    <property type="project" value="UniProtKB-SubCell"/>
</dbReference>
<evidence type="ECO:0000313" key="8">
    <source>
        <dbReference type="EMBL" id="RIJ29339.1"/>
    </source>
</evidence>
<evidence type="ECO:0000256" key="1">
    <source>
        <dbReference type="ARBA" id="ARBA00004167"/>
    </source>
</evidence>
<dbReference type="Pfam" id="PF03544">
    <property type="entry name" value="TonB_C"/>
    <property type="match status" value="1"/>
</dbReference>
<feature type="compositionally biased region" description="Low complexity" evidence="5">
    <location>
        <begin position="43"/>
        <end position="54"/>
    </location>
</feature>
<evidence type="ECO:0000256" key="2">
    <source>
        <dbReference type="ARBA" id="ARBA00022692"/>
    </source>
</evidence>
<name>A0A399RHX9_9PROT</name>
<evidence type="ECO:0000256" key="6">
    <source>
        <dbReference type="SAM" id="Phobius"/>
    </source>
</evidence>
<gene>
    <name evidence="8" type="ORF">D1223_10365</name>
</gene>
<comment type="subcellular location">
    <subcellularLocation>
        <location evidence="1">Membrane</location>
        <topology evidence="1">Single-pass membrane protein</topology>
    </subcellularLocation>
</comment>
<feature type="region of interest" description="Disordered" evidence="5">
    <location>
        <begin position="37"/>
        <end position="68"/>
    </location>
</feature>
<dbReference type="Proteomes" id="UP000266385">
    <property type="component" value="Unassembled WGS sequence"/>
</dbReference>
<dbReference type="SUPFAM" id="SSF74653">
    <property type="entry name" value="TolA/TonB C-terminal domain"/>
    <property type="match status" value="1"/>
</dbReference>
<accession>A0A399RHX9</accession>
<sequence>MFHHLFMRSGVGLPLAAGIVWGLFAFMTAMIRDDFAPPPASPQPELSPFIMPPVEAEPPRPEPDLPTETRIVPPPAMPAIASVAADVGLPDVNFGGAVPMTISGNLGDILNVTPVAIGERVAEPLAPPVVVYPQKMAQRGIEGRCDVRFSLDTMGRPFDVEAECTHAGFSGEAERAIRKVQFVPEIVDGRPQIRQNVVYPLEFELNED</sequence>
<organism evidence="8 9">
    <name type="scientific">Henriciella mobilis</name>
    <dbReference type="NCBI Taxonomy" id="2305467"/>
    <lineage>
        <taxon>Bacteria</taxon>
        <taxon>Pseudomonadati</taxon>
        <taxon>Pseudomonadota</taxon>
        <taxon>Alphaproteobacteria</taxon>
        <taxon>Hyphomonadales</taxon>
        <taxon>Hyphomonadaceae</taxon>
        <taxon>Henriciella</taxon>
    </lineage>
</organism>
<keyword evidence="2 6" id="KW-0812">Transmembrane</keyword>
<evidence type="ECO:0000256" key="4">
    <source>
        <dbReference type="ARBA" id="ARBA00023136"/>
    </source>
</evidence>
<dbReference type="InterPro" id="IPR006260">
    <property type="entry name" value="TonB/TolA_C"/>
</dbReference>
<dbReference type="EMBL" id="QWFX01000012">
    <property type="protein sequence ID" value="RIJ29339.1"/>
    <property type="molecule type" value="Genomic_DNA"/>
</dbReference>
<keyword evidence="9" id="KW-1185">Reference proteome</keyword>
<evidence type="ECO:0000313" key="9">
    <source>
        <dbReference type="Proteomes" id="UP000266385"/>
    </source>
</evidence>
<dbReference type="GO" id="GO:0055085">
    <property type="term" value="P:transmembrane transport"/>
    <property type="evidence" value="ECO:0007669"/>
    <property type="project" value="InterPro"/>
</dbReference>
<dbReference type="InterPro" id="IPR037682">
    <property type="entry name" value="TonB_C"/>
</dbReference>
<feature type="domain" description="TonB C-terminal" evidence="7">
    <location>
        <begin position="117"/>
        <end position="208"/>
    </location>
</feature>
<feature type="transmembrane region" description="Helical" evidence="6">
    <location>
        <begin position="12"/>
        <end position="31"/>
    </location>
</feature>
<reference evidence="8 9" key="1">
    <citation type="submission" date="2018-08" db="EMBL/GenBank/DDBJ databases">
        <title>Henriciella mobilis sp. nov., isolated from seawater.</title>
        <authorList>
            <person name="Cheng H."/>
            <person name="Wu Y.-H."/>
            <person name="Xu X.-W."/>
            <person name="Guo L.-L."/>
        </authorList>
    </citation>
    <scope>NUCLEOTIDE SEQUENCE [LARGE SCALE GENOMIC DNA]</scope>
    <source>
        <strain evidence="8 9">JN25</strain>
    </source>
</reference>
<evidence type="ECO:0000259" key="7">
    <source>
        <dbReference type="PROSITE" id="PS52015"/>
    </source>
</evidence>
<evidence type="ECO:0000256" key="5">
    <source>
        <dbReference type="SAM" id="MobiDB-lite"/>
    </source>
</evidence>
<protein>
    <submittedName>
        <fullName evidence="8">TonB family protein</fullName>
    </submittedName>
</protein>
<dbReference type="AlphaFoldDB" id="A0A399RHX9"/>
<dbReference type="Gene3D" id="3.30.1150.10">
    <property type="match status" value="1"/>
</dbReference>